<sequence>MGYRYGEYHDGPDPLAPPYDVRAALDEMGDAILSGSTPVHALRDLLKRGLPGAQDRRGLDDMLREVRRRRRELRERGRLDGTLDRARSLLDKAIGQERAELFPDPSDDARLRESALDTLPDDTASAIQELSSYDWRSAAARQTFEELRGLLRREVLDAQFKGMRDALANPDPAAMERVRQMMSDLNDMLERDARGDHTQADFDSFMSQYGDLFPERPRTLEELVDILARRAAATQRMLASLTPRQREELTNLINQTLDQAGLSEQMRRLGDSLYARRPDLGWGTPERLTGEDPMGMGDAVTALEELADLTQLEAALRQDYPGARLDDIDEAAIRRALGRSAVDDLEALKRIERELEEQGYLLRRRGKLELTPKAVRRLGETALRRVFASLDAGRRGDHDQRDAGSAGELTGSSRSWRFGDEQPIDVVRTLVNGIRRGDAPRRTAPADPPAEGHPHAPRATPGSASVRAPQEAPGSASVPAPQEAPARASGEGPATLSPHAPGASSLGTPARASGQRGMDTVRPHSRVRLSVDDFEVSETERRSAAAVCLLVDLSYSMALRGTWAAAKQTALALQALVASKFPQDAVQIVGFSNYARVLQPDELAGLDWDMVQGTNLHHALLIAGRHLDRHPDFEPVVLVVTDGEPTAHLMRNGRSAFEWPPSPETLELTLSEVDKMTRRRATINVFMLAADDRLKEFVDEVARRNGGRVFSPSADRLGEYVVSDFLRLRRAR</sequence>
<feature type="domain" description="VWFA" evidence="2">
    <location>
        <begin position="544"/>
        <end position="727"/>
    </location>
</feature>
<dbReference type="Proteomes" id="UP000661607">
    <property type="component" value="Unassembled WGS sequence"/>
</dbReference>
<feature type="region of interest" description="Disordered" evidence="1">
    <location>
        <begin position="393"/>
        <end position="417"/>
    </location>
</feature>
<dbReference type="InterPro" id="IPR002035">
    <property type="entry name" value="VWF_A"/>
</dbReference>
<dbReference type="RefSeq" id="WP_225958869.1">
    <property type="nucleotide sequence ID" value="NZ_BAAASY010000006.1"/>
</dbReference>
<dbReference type="SUPFAM" id="SSF53300">
    <property type="entry name" value="vWA-like"/>
    <property type="match status" value="1"/>
</dbReference>
<dbReference type="EMBL" id="JADBEF010000001">
    <property type="protein sequence ID" value="MBE1563457.1"/>
    <property type="molecule type" value="Genomic_DNA"/>
</dbReference>
<organism evidence="3 4">
    <name type="scientific">Nonomuraea africana</name>
    <dbReference type="NCBI Taxonomy" id="46171"/>
    <lineage>
        <taxon>Bacteria</taxon>
        <taxon>Bacillati</taxon>
        <taxon>Actinomycetota</taxon>
        <taxon>Actinomycetes</taxon>
        <taxon>Streptosporangiales</taxon>
        <taxon>Streptosporangiaceae</taxon>
        <taxon>Nonomuraea</taxon>
    </lineage>
</organism>
<evidence type="ECO:0000313" key="4">
    <source>
        <dbReference type="Proteomes" id="UP000661607"/>
    </source>
</evidence>
<feature type="compositionally biased region" description="Basic and acidic residues" evidence="1">
    <location>
        <begin position="393"/>
        <end position="402"/>
    </location>
</feature>
<dbReference type="SMART" id="SM00327">
    <property type="entry name" value="VWA"/>
    <property type="match status" value="1"/>
</dbReference>
<dbReference type="InterPro" id="IPR036465">
    <property type="entry name" value="vWFA_dom_sf"/>
</dbReference>
<protein>
    <submittedName>
        <fullName evidence="3">Uncharacterized protein with von Willebrand factor type A (VWA) domain</fullName>
    </submittedName>
</protein>
<feature type="region of interest" description="Disordered" evidence="1">
    <location>
        <begin position="432"/>
        <end position="524"/>
    </location>
</feature>
<reference evidence="3 4" key="1">
    <citation type="submission" date="2020-10" db="EMBL/GenBank/DDBJ databases">
        <title>Sequencing the genomes of 1000 actinobacteria strains.</title>
        <authorList>
            <person name="Klenk H.-P."/>
        </authorList>
    </citation>
    <scope>NUCLEOTIDE SEQUENCE [LARGE SCALE GENOMIC DNA]</scope>
    <source>
        <strain evidence="3 4">DSM 43748</strain>
    </source>
</reference>
<evidence type="ECO:0000313" key="3">
    <source>
        <dbReference type="EMBL" id="MBE1563457.1"/>
    </source>
</evidence>
<gene>
    <name evidence="3" type="ORF">H4W81_006236</name>
</gene>
<accession>A0ABR9KPL2</accession>
<comment type="caution">
    <text evidence="3">The sequence shown here is derived from an EMBL/GenBank/DDBJ whole genome shotgun (WGS) entry which is preliminary data.</text>
</comment>
<dbReference type="CDD" id="cd00198">
    <property type="entry name" value="vWFA"/>
    <property type="match status" value="1"/>
</dbReference>
<dbReference type="Gene3D" id="3.40.50.410">
    <property type="entry name" value="von Willebrand factor, type A domain"/>
    <property type="match status" value="1"/>
</dbReference>
<evidence type="ECO:0000259" key="2">
    <source>
        <dbReference type="SMART" id="SM00327"/>
    </source>
</evidence>
<proteinExistence type="predicted"/>
<keyword evidence="4" id="KW-1185">Reference proteome</keyword>
<evidence type="ECO:0000256" key="1">
    <source>
        <dbReference type="SAM" id="MobiDB-lite"/>
    </source>
</evidence>
<name>A0ABR9KPL2_9ACTN</name>